<evidence type="ECO:0000313" key="3">
    <source>
        <dbReference type="Proteomes" id="UP000005220"/>
    </source>
</evidence>
<evidence type="ECO:0000313" key="2">
    <source>
        <dbReference type="EMBL" id="CCF57553.1"/>
    </source>
</evidence>
<accession>H2AT53</accession>
<dbReference type="Proteomes" id="UP000005220">
    <property type="component" value="Chromosome 3"/>
</dbReference>
<dbReference type="GO" id="GO:1902499">
    <property type="term" value="P:positive regulation of protein autoubiquitination"/>
    <property type="evidence" value="ECO:0007669"/>
    <property type="project" value="EnsemblFungi"/>
</dbReference>
<dbReference type="GO" id="GO:0060090">
    <property type="term" value="F:molecular adaptor activity"/>
    <property type="evidence" value="ECO:0007669"/>
    <property type="project" value="EnsemblFungi"/>
</dbReference>
<protein>
    <recommendedName>
        <fullName evidence="4">Ubiquitin-like domain-containing protein</fullName>
    </recommendedName>
</protein>
<feature type="region of interest" description="Disordered" evidence="1">
    <location>
        <begin position="755"/>
        <end position="776"/>
    </location>
</feature>
<dbReference type="STRING" id="1071382.H2AT53"/>
<evidence type="ECO:0000256" key="1">
    <source>
        <dbReference type="SAM" id="MobiDB-lite"/>
    </source>
</evidence>
<evidence type="ECO:0008006" key="4">
    <source>
        <dbReference type="Google" id="ProtNLM"/>
    </source>
</evidence>
<dbReference type="OrthoDB" id="4066580at2759"/>
<dbReference type="GO" id="GO:0036503">
    <property type="term" value="P:ERAD pathway"/>
    <property type="evidence" value="ECO:0007669"/>
    <property type="project" value="EnsemblFungi"/>
</dbReference>
<dbReference type="InParanoid" id="H2AT53"/>
<dbReference type="SUPFAM" id="SSF54236">
    <property type="entry name" value="Ubiquitin-like"/>
    <property type="match status" value="1"/>
</dbReference>
<dbReference type="AlphaFoldDB" id="H2AT53"/>
<feature type="compositionally biased region" description="Polar residues" evidence="1">
    <location>
        <begin position="763"/>
        <end position="776"/>
    </location>
</feature>
<name>H2AT53_KAZAF</name>
<dbReference type="FunCoup" id="H2AT53">
    <property type="interactions" value="213"/>
</dbReference>
<dbReference type="GO" id="GO:0000398">
    <property type="term" value="P:mRNA splicing, via spliceosome"/>
    <property type="evidence" value="ECO:0007669"/>
    <property type="project" value="EnsemblFungi"/>
</dbReference>
<dbReference type="HOGENOM" id="CLU_337435_0_0_1"/>
<dbReference type="RefSeq" id="XP_003956688.1">
    <property type="nucleotide sequence ID" value="XM_003956639.1"/>
</dbReference>
<organism evidence="2 3">
    <name type="scientific">Kazachstania africana (strain ATCC 22294 / BCRC 22015 / CBS 2517 / CECT 1963 / NBRC 1671 / NRRL Y-8276)</name>
    <name type="common">Yeast</name>
    <name type="synonym">Kluyveromyces africanus</name>
    <dbReference type="NCBI Taxonomy" id="1071382"/>
    <lineage>
        <taxon>Eukaryota</taxon>
        <taxon>Fungi</taxon>
        <taxon>Dikarya</taxon>
        <taxon>Ascomycota</taxon>
        <taxon>Saccharomycotina</taxon>
        <taxon>Saccharomycetes</taxon>
        <taxon>Saccharomycetales</taxon>
        <taxon>Saccharomycetaceae</taxon>
        <taxon>Kazachstania</taxon>
    </lineage>
</organism>
<dbReference type="GeneID" id="13885471"/>
<proteinExistence type="predicted"/>
<dbReference type="InterPro" id="IPR029071">
    <property type="entry name" value="Ubiquitin-like_domsf"/>
</dbReference>
<gene>
    <name evidence="2" type="primary">KAFR0C05620</name>
    <name evidence="2" type="ORF">KAFR_0C05620</name>
</gene>
<dbReference type="eggNOG" id="ENOG502QUV9">
    <property type="taxonomic scope" value="Eukaryota"/>
</dbReference>
<keyword evidence="3" id="KW-1185">Reference proteome</keyword>
<dbReference type="GO" id="GO:0042802">
    <property type="term" value="F:identical protein binding"/>
    <property type="evidence" value="ECO:0007669"/>
    <property type="project" value="EnsemblFungi"/>
</dbReference>
<dbReference type="EMBL" id="HE650823">
    <property type="protein sequence ID" value="CCF57553.1"/>
    <property type="molecule type" value="Genomic_DNA"/>
</dbReference>
<reference evidence="2 3" key="1">
    <citation type="journal article" date="2011" name="Proc. Natl. Acad. Sci. U.S.A.">
        <title>Evolutionary erosion of yeast sex chromosomes by mating-type switching accidents.</title>
        <authorList>
            <person name="Gordon J.L."/>
            <person name="Armisen D."/>
            <person name="Proux-Wera E."/>
            <person name="Oheigeartaigh S.S."/>
            <person name="Byrne K.P."/>
            <person name="Wolfe K.H."/>
        </authorList>
    </citation>
    <scope>NUCLEOTIDE SEQUENCE [LARGE SCALE GENOMIC DNA]</scope>
    <source>
        <strain evidence="3">ATCC 22294 / BCRC 22015 / CBS 2517 / CECT 1963 / NBRC 1671 / NRRL Y-8276</strain>
    </source>
</reference>
<dbReference type="KEGG" id="kaf:KAFR_0C05620"/>
<dbReference type="Gene3D" id="3.10.20.90">
    <property type="entry name" value="Phosphatidylinositol 3-kinase Catalytic Subunit, Chain A, domain 1"/>
    <property type="match status" value="1"/>
</dbReference>
<sequence>MLCSAEPPIKLTIHSSDANLISTNIALNAHPQTKISRLLQYIHSIISSQGDTTLQHVSKYCLKHDGQELPLDSTLITILASHIASAFIPLDFEQLERLSEENSDLDYNYESEFSKTDLEIEVNILARDKIQKRKFTDIRVDITMAKLEKMALELVNDLELTSDNEGYCSMVNQHSLDSIIGFKIKGQDQSIPLDNSNDFYMDYSLLQLLNFDLLPEKTSCFALMFQVEHTQKITNPSSDVMTLELFCNDKLSISKLKVDSSTSVEDVKNFICCIYMQSSNVTPDNVKLIYRGQLIPNKTLTGHPATIKSYINEFHAGKLHVQVAQYNSITLDKFWSEPFQHSNENISIVDPSDRPIHVTADRFMNEQQGSTYEAREPVRSKYVTESGKIVQPQKGLYRKCLVDGREVFIEEKYLDPVTTMLVTSDAFFSLSTQDYRMEGNIVRLSPSKIQEIEQKLNIKIVKENIPQISTIRRNDQRSFFRYVRNIIPFIVLAAKTVYLVGRNSFLTFFIMVEFGAFLSWKYRILLLVVLLCRTIWVTREIRVMWSHFLRLNDMEDKILLQLKEYSNSDQLDNDFYVNKIEKNTHIMDLFLLPQLQEKRNELYEKYGGDATRDASSLKEIFRLIQSETIPIDSLNDLLCNVVGLYDVKSTLTTEQQYSLKEFLNILYRDMSRLTLNELSLPRRIFEKIQLRIDSIEGNDLFGNVMRKIVPNRLHDNVIITVLKNFVLFFFLFLPGPIRNKVDEIIQEQIRVRERMQHEEQENEAASHNQDNVSASDVNSTIHEDLVEEVIDNDLASTQNDVSTSTGIDLHRGQVD</sequence>
<dbReference type="GO" id="GO:0000836">
    <property type="term" value="C:Hrd1p ubiquitin ligase complex"/>
    <property type="evidence" value="ECO:0007669"/>
    <property type="project" value="EnsemblFungi"/>
</dbReference>